<evidence type="ECO:0000256" key="2">
    <source>
        <dbReference type="ARBA" id="ARBA00013014"/>
    </source>
</evidence>
<dbReference type="Pfam" id="PF08546">
    <property type="entry name" value="ApbA_C"/>
    <property type="match status" value="1"/>
</dbReference>
<keyword evidence="9" id="KW-1185">Reference proteome</keyword>
<dbReference type="Pfam" id="PF02558">
    <property type="entry name" value="ApbA"/>
    <property type="match status" value="1"/>
</dbReference>
<dbReference type="InterPro" id="IPR013752">
    <property type="entry name" value="KPA_reductase"/>
</dbReference>
<feature type="domain" description="Ketopantoate reductase N-terminal" evidence="6">
    <location>
        <begin position="3"/>
        <end position="150"/>
    </location>
</feature>
<evidence type="ECO:0000259" key="7">
    <source>
        <dbReference type="Pfam" id="PF08546"/>
    </source>
</evidence>
<dbReference type="Proteomes" id="UP000756530">
    <property type="component" value="Unassembled WGS sequence"/>
</dbReference>
<comment type="similarity">
    <text evidence="1">Belongs to the ketopantoate reductase family.</text>
</comment>
<dbReference type="InterPro" id="IPR050838">
    <property type="entry name" value="Ketopantoate_reductase"/>
</dbReference>
<dbReference type="InterPro" id="IPR013332">
    <property type="entry name" value="KPR_N"/>
</dbReference>
<dbReference type="RefSeq" id="WP_218393110.1">
    <property type="nucleotide sequence ID" value="NZ_JAHUZE010000003.1"/>
</dbReference>
<evidence type="ECO:0000256" key="5">
    <source>
        <dbReference type="ARBA" id="ARBA00032024"/>
    </source>
</evidence>
<accession>A0ABS6T3U2</accession>
<protein>
    <recommendedName>
        <fullName evidence="2">2-dehydropantoate 2-reductase</fullName>
        <ecNumber evidence="2">1.1.1.169</ecNumber>
    </recommendedName>
    <alternativeName>
        <fullName evidence="5">Ketopantoate reductase</fullName>
    </alternativeName>
</protein>
<reference evidence="8 9" key="1">
    <citation type="submission" date="2021-05" db="EMBL/GenBank/DDBJ databases">
        <title>Culturable bacteria isolated from Daya Bay.</title>
        <authorList>
            <person name="Zheng W."/>
            <person name="Yu S."/>
            <person name="Huang Y."/>
        </authorList>
    </citation>
    <scope>NUCLEOTIDE SEQUENCE [LARGE SCALE GENOMIC DNA]</scope>
    <source>
        <strain evidence="8 9">DP4N28-5</strain>
    </source>
</reference>
<dbReference type="PANTHER" id="PTHR43765">
    <property type="entry name" value="2-DEHYDROPANTOATE 2-REDUCTASE-RELATED"/>
    <property type="match status" value="1"/>
</dbReference>
<name>A0ABS6T3U2_9RHOB</name>
<feature type="domain" description="Ketopantoate reductase C-terminal" evidence="7">
    <location>
        <begin position="181"/>
        <end position="298"/>
    </location>
</feature>
<evidence type="ECO:0000259" key="6">
    <source>
        <dbReference type="Pfam" id="PF02558"/>
    </source>
</evidence>
<comment type="caution">
    <text evidence="8">The sequence shown here is derived from an EMBL/GenBank/DDBJ whole genome shotgun (WGS) entry which is preliminary data.</text>
</comment>
<dbReference type="EMBL" id="JAHUZE010000003">
    <property type="protein sequence ID" value="MBV7379912.1"/>
    <property type="molecule type" value="Genomic_DNA"/>
</dbReference>
<dbReference type="EC" id="1.1.1.169" evidence="2"/>
<organism evidence="8 9">
    <name type="scientific">Maritimibacter dapengensis</name>
    <dbReference type="NCBI Taxonomy" id="2836868"/>
    <lineage>
        <taxon>Bacteria</taxon>
        <taxon>Pseudomonadati</taxon>
        <taxon>Pseudomonadota</taxon>
        <taxon>Alphaproteobacteria</taxon>
        <taxon>Rhodobacterales</taxon>
        <taxon>Roseobacteraceae</taxon>
        <taxon>Maritimibacter</taxon>
    </lineage>
</organism>
<sequence length="326" mass="34302">MRIIIYGTGAIGGGIAAALTRSGHETTAIARGAQLSAIREHGLTLRTPTETFTQPLDVVATPREARIGPDDAILLAMKGQHTAAALEDLRAAGVVTQPIFCLQNGVGNEPRALRYFANVHGVTVMMPAIFVQPGEVAVQSQPKLGLFYIGRYPSGADSADDELAGALTKAGFAAFTRNDVMASKHGKLIMNLSNIIGAALGHNAPEGEELREAAKAEAIAVFRKAGVSWEDVGMDHPDRKAHMNWTRVPGVEAVGTSTAQSLVRGTGSVETDWLNGEIVLLGRLHDVPTPVNAALTRIGARMAQEGQKVGSVSVADIYAEIDKSNG</sequence>
<keyword evidence="4" id="KW-0560">Oxidoreductase</keyword>
<keyword evidence="3" id="KW-0521">NADP</keyword>
<evidence type="ECO:0000256" key="3">
    <source>
        <dbReference type="ARBA" id="ARBA00022857"/>
    </source>
</evidence>
<dbReference type="PANTHER" id="PTHR43765:SF2">
    <property type="entry name" value="2-DEHYDROPANTOATE 2-REDUCTASE"/>
    <property type="match status" value="1"/>
</dbReference>
<evidence type="ECO:0000256" key="1">
    <source>
        <dbReference type="ARBA" id="ARBA00007870"/>
    </source>
</evidence>
<evidence type="ECO:0000313" key="9">
    <source>
        <dbReference type="Proteomes" id="UP000756530"/>
    </source>
</evidence>
<evidence type="ECO:0000313" key="8">
    <source>
        <dbReference type="EMBL" id="MBV7379912.1"/>
    </source>
</evidence>
<proteinExistence type="inferred from homology"/>
<gene>
    <name evidence="8" type="ORF">KJP28_13350</name>
</gene>
<evidence type="ECO:0000256" key="4">
    <source>
        <dbReference type="ARBA" id="ARBA00023002"/>
    </source>
</evidence>